<keyword evidence="2" id="KW-1185">Reference proteome</keyword>
<dbReference type="Proteomes" id="UP001165121">
    <property type="component" value="Unassembled WGS sequence"/>
</dbReference>
<reference evidence="1" key="1">
    <citation type="submission" date="2023-04" db="EMBL/GenBank/DDBJ databases">
        <title>Phytophthora fragariaefolia NBRC 109709.</title>
        <authorList>
            <person name="Ichikawa N."/>
            <person name="Sato H."/>
            <person name="Tonouchi N."/>
        </authorList>
    </citation>
    <scope>NUCLEOTIDE SEQUENCE</scope>
    <source>
        <strain evidence="1">NBRC 109709</strain>
    </source>
</reference>
<dbReference type="InterPro" id="IPR009057">
    <property type="entry name" value="Homeodomain-like_sf"/>
</dbReference>
<proteinExistence type="predicted"/>
<sequence length="177" mass="20154">MPSRPNPEKITRRFEREQAKARVVRAYKEGRDWHEVARSNNVNYSTASRAVLAADEEAKVHSGVRASNVKLTVDAMVKLEEYIEEDSRRTLADLRDKLESDLGVSVCKSSIHRALQGMLYSTKHLRIEKATMNPSGNKAKRNAFVESLNSHIDEGNMIVFQDEINDTKRLHKFCPSL</sequence>
<evidence type="ECO:0000313" key="2">
    <source>
        <dbReference type="Proteomes" id="UP001165121"/>
    </source>
</evidence>
<dbReference type="AlphaFoldDB" id="A0A9W6XWF4"/>
<accession>A0A9W6XWF4</accession>
<name>A0A9W6XWF4_9STRA</name>
<organism evidence="1 2">
    <name type="scientific">Phytophthora fragariaefolia</name>
    <dbReference type="NCBI Taxonomy" id="1490495"/>
    <lineage>
        <taxon>Eukaryota</taxon>
        <taxon>Sar</taxon>
        <taxon>Stramenopiles</taxon>
        <taxon>Oomycota</taxon>
        <taxon>Peronosporomycetes</taxon>
        <taxon>Peronosporales</taxon>
        <taxon>Peronosporaceae</taxon>
        <taxon>Phytophthora</taxon>
    </lineage>
</organism>
<comment type="caution">
    <text evidence="1">The sequence shown here is derived from an EMBL/GenBank/DDBJ whole genome shotgun (WGS) entry which is preliminary data.</text>
</comment>
<protein>
    <submittedName>
        <fullName evidence="1">Unnamed protein product</fullName>
    </submittedName>
</protein>
<dbReference type="OrthoDB" id="128306at2759"/>
<gene>
    <name evidence="1" type="ORF">Pfra01_001884100</name>
</gene>
<dbReference type="EMBL" id="BSXT01002383">
    <property type="protein sequence ID" value="GMF48594.1"/>
    <property type="molecule type" value="Genomic_DNA"/>
</dbReference>
<dbReference type="SUPFAM" id="SSF46689">
    <property type="entry name" value="Homeodomain-like"/>
    <property type="match status" value="1"/>
</dbReference>
<evidence type="ECO:0000313" key="1">
    <source>
        <dbReference type="EMBL" id="GMF48594.1"/>
    </source>
</evidence>